<feature type="region of interest" description="Disordered" evidence="1">
    <location>
        <begin position="89"/>
        <end position="137"/>
    </location>
</feature>
<reference evidence="2" key="1">
    <citation type="journal article" date="2022" name="bioRxiv">
        <title>Sequencing and chromosome-scale assembly of the giantPleurodeles waltlgenome.</title>
        <authorList>
            <person name="Brown T."/>
            <person name="Elewa A."/>
            <person name="Iarovenko S."/>
            <person name="Subramanian E."/>
            <person name="Araus A.J."/>
            <person name="Petzold A."/>
            <person name="Susuki M."/>
            <person name="Suzuki K.-i.T."/>
            <person name="Hayashi T."/>
            <person name="Toyoda A."/>
            <person name="Oliveira C."/>
            <person name="Osipova E."/>
            <person name="Leigh N.D."/>
            <person name="Simon A."/>
            <person name="Yun M.H."/>
        </authorList>
    </citation>
    <scope>NUCLEOTIDE SEQUENCE</scope>
    <source>
        <strain evidence="2">20211129_DDA</strain>
        <tissue evidence="2">Liver</tissue>
    </source>
</reference>
<sequence>MERPCDHLFPGPIADPTPRQCNTRPSAMQLGRCMRRGRRAPRGLSPGVIWEPFLSFWMLVPTSGTQTAHTTTKKGESGTPPLLTRVSWLRHAKPAVRDQPHPPFAIAPDTSPSSGLRPLPIPERGSSGSLRGGGITP</sequence>
<comment type="caution">
    <text evidence="2">The sequence shown here is derived from an EMBL/GenBank/DDBJ whole genome shotgun (WGS) entry which is preliminary data.</text>
</comment>
<evidence type="ECO:0000313" key="2">
    <source>
        <dbReference type="EMBL" id="KAJ1097757.1"/>
    </source>
</evidence>
<keyword evidence="3" id="KW-1185">Reference proteome</keyword>
<evidence type="ECO:0000256" key="1">
    <source>
        <dbReference type="SAM" id="MobiDB-lite"/>
    </source>
</evidence>
<gene>
    <name evidence="2" type="ORF">NDU88_002874</name>
</gene>
<accession>A0AAV7M5H2</accession>
<dbReference type="AlphaFoldDB" id="A0AAV7M5H2"/>
<proteinExistence type="predicted"/>
<organism evidence="2 3">
    <name type="scientific">Pleurodeles waltl</name>
    <name type="common">Iberian ribbed newt</name>
    <dbReference type="NCBI Taxonomy" id="8319"/>
    <lineage>
        <taxon>Eukaryota</taxon>
        <taxon>Metazoa</taxon>
        <taxon>Chordata</taxon>
        <taxon>Craniata</taxon>
        <taxon>Vertebrata</taxon>
        <taxon>Euteleostomi</taxon>
        <taxon>Amphibia</taxon>
        <taxon>Batrachia</taxon>
        <taxon>Caudata</taxon>
        <taxon>Salamandroidea</taxon>
        <taxon>Salamandridae</taxon>
        <taxon>Pleurodelinae</taxon>
        <taxon>Pleurodeles</taxon>
    </lineage>
</organism>
<protein>
    <submittedName>
        <fullName evidence="2">Uncharacterized protein</fullName>
    </submittedName>
</protein>
<dbReference type="EMBL" id="JANPWB010000014">
    <property type="protein sequence ID" value="KAJ1097757.1"/>
    <property type="molecule type" value="Genomic_DNA"/>
</dbReference>
<name>A0AAV7M5H2_PLEWA</name>
<dbReference type="Proteomes" id="UP001066276">
    <property type="component" value="Chromosome 10"/>
</dbReference>
<evidence type="ECO:0000313" key="3">
    <source>
        <dbReference type="Proteomes" id="UP001066276"/>
    </source>
</evidence>